<gene>
    <name evidence="2" type="primary">Pax3</name>
    <name evidence="2" type="ORF">N1851_018942</name>
</gene>
<proteinExistence type="predicted"/>
<dbReference type="PANTHER" id="PTHR33198">
    <property type="entry name" value="ANK_REP_REGION DOMAIN-CONTAINING PROTEIN-RELATED"/>
    <property type="match status" value="1"/>
</dbReference>
<evidence type="ECO:0000313" key="3">
    <source>
        <dbReference type="Proteomes" id="UP001174136"/>
    </source>
</evidence>
<dbReference type="InterPro" id="IPR022106">
    <property type="entry name" value="Pax7_C"/>
</dbReference>
<protein>
    <submittedName>
        <fullName evidence="2">Paired box protein Pax-3</fullName>
    </submittedName>
</protein>
<keyword evidence="3" id="KW-1185">Reference proteome</keyword>
<dbReference type="Pfam" id="PF12360">
    <property type="entry name" value="Pax7"/>
    <property type="match status" value="1"/>
</dbReference>
<evidence type="ECO:0000313" key="2">
    <source>
        <dbReference type="EMBL" id="KAK0142948.1"/>
    </source>
</evidence>
<dbReference type="EMBL" id="JAOPHQ010003452">
    <property type="protein sequence ID" value="KAK0142948.1"/>
    <property type="molecule type" value="Genomic_DNA"/>
</dbReference>
<sequence>MPEKRKRALLLHCLGTEGQRIFLTLPVTGVTYKSACEALQAFFVPRMNVVAERSRFRRRVQRQGESTVQYVAALRDLLVNCDFGALADDMIRNQIIEKTSSSRIRERRLLETDLTLLKAITMASQIETAVAEAKAMASATEATVQVVHGRTNVNPSALRANKHTAQRKTCYHCGSNSHLANDPKCAAKNEKRKQCGKFGHFAKVCRSAASTYDVQEVAVPDLTVLSIVPTQTVSQTQRLTCPVSLHIKDGQSFTTDLLVQQSPYFQSTFTRAHSCMCLLQSLHTVHRPQPLPPSSGHQGSGGGQGDGAYCLASGRHSFSGYSDGFVSPGGPANPMNPALGNGMPPQVMGLLNPGSVTLQPQSDYPISPPPSSCSQRLEHMKGLEGLGSGSGSLPSSQPYCPASYGTPAYSVDHVASYQYGQYGQSKDNTHSNTQSILFFSWLTCANPPPTQPALLTTLPTQPNMH</sequence>
<dbReference type="AlphaFoldDB" id="A0AA47MM66"/>
<comment type="caution">
    <text evidence="2">The sequence shown here is derived from an EMBL/GenBank/DDBJ whole genome shotgun (WGS) entry which is preliminary data.</text>
</comment>
<dbReference type="Proteomes" id="UP001174136">
    <property type="component" value="Unassembled WGS sequence"/>
</dbReference>
<feature type="domain" description="Paired box protein 7 C-terminal" evidence="1">
    <location>
        <begin position="305"/>
        <end position="346"/>
    </location>
</feature>
<reference evidence="2" key="1">
    <citation type="journal article" date="2023" name="Front. Mar. Sci.">
        <title>A new Merluccius polli reference genome to investigate the effects of global change in West African waters.</title>
        <authorList>
            <person name="Mateo J.L."/>
            <person name="Blanco-Fernandez C."/>
            <person name="Garcia-Vazquez E."/>
            <person name="Machado-Schiaffino G."/>
        </authorList>
    </citation>
    <scope>NUCLEOTIDE SEQUENCE</scope>
    <source>
        <strain evidence="2">C29</strain>
        <tissue evidence="2">Fin</tissue>
    </source>
</reference>
<dbReference type="PANTHER" id="PTHR33198:SF20">
    <property type="entry name" value="RETROTRANSPOSON GAG DOMAIN-CONTAINING PROTEIN"/>
    <property type="match status" value="1"/>
</dbReference>
<organism evidence="2 3">
    <name type="scientific">Merluccius polli</name>
    <name type="common">Benguela hake</name>
    <name type="synonym">Merluccius cadenati</name>
    <dbReference type="NCBI Taxonomy" id="89951"/>
    <lineage>
        <taxon>Eukaryota</taxon>
        <taxon>Metazoa</taxon>
        <taxon>Chordata</taxon>
        <taxon>Craniata</taxon>
        <taxon>Vertebrata</taxon>
        <taxon>Euteleostomi</taxon>
        <taxon>Actinopterygii</taxon>
        <taxon>Neopterygii</taxon>
        <taxon>Teleostei</taxon>
        <taxon>Neoteleostei</taxon>
        <taxon>Acanthomorphata</taxon>
        <taxon>Zeiogadaria</taxon>
        <taxon>Gadariae</taxon>
        <taxon>Gadiformes</taxon>
        <taxon>Gadoidei</taxon>
        <taxon>Merlucciidae</taxon>
        <taxon>Merluccius</taxon>
    </lineage>
</organism>
<accession>A0AA47MM66</accession>
<dbReference type="Gene3D" id="4.10.60.10">
    <property type="entry name" value="Zinc finger, CCHC-type"/>
    <property type="match status" value="1"/>
</dbReference>
<evidence type="ECO:0000259" key="1">
    <source>
        <dbReference type="Pfam" id="PF12360"/>
    </source>
</evidence>
<name>A0AA47MM66_MERPO</name>